<dbReference type="RefSeq" id="WP_089695324.1">
    <property type="nucleotide sequence ID" value="NZ_FNHL01000001.1"/>
</dbReference>
<sequence length="66" mass="6888">MTDEQSVETASIERGLLFVVGMALVASGVAQLLGLVTITLPPEASLVVGTAMFGYGVWKSTRSSED</sequence>
<gene>
    <name evidence="2" type="ORF">SAMN04487949_1330</name>
</gene>
<evidence type="ECO:0000313" key="2">
    <source>
        <dbReference type="EMBL" id="SDM22270.1"/>
    </source>
</evidence>
<accession>A0A1G9RGT3</accession>
<keyword evidence="1" id="KW-0472">Membrane</keyword>
<dbReference type="EMBL" id="FNHL01000001">
    <property type="protein sequence ID" value="SDM22270.1"/>
    <property type="molecule type" value="Genomic_DNA"/>
</dbReference>
<keyword evidence="1" id="KW-0812">Transmembrane</keyword>
<proteinExistence type="predicted"/>
<evidence type="ECO:0000256" key="1">
    <source>
        <dbReference type="SAM" id="Phobius"/>
    </source>
</evidence>
<name>A0A1G9RGT3_9EURY</name>
<organism evidence="2 3">
    <name type="scientific">Halogranum gelatinilyticum</name>
    <dbReference type="NCBI Taxonomy" id="660521"/>
    <lineage>
        <taxon>Archaea</taxon>
        <taxon>Methanobacteriati</taxon>
        <taxon>Methanobacteriota</taxon>
        <taxon>Stenosarchaea group</taxon>
        <taxon>Halobacteria</taxon>
        <taxon>Halobacteriales</taxon>
        <taxon>Haloferacaceae</taxon>
    </lineage>
</organism>
<protein>
    <submittedName>
        <fullName evidence="2">Uncharacterized protein</fullName>
    </submittedName>
</protein>
<dbReference type="Proteomes" id="UP000199451">
    <property type="component" value="Unassembled WGS sequence"/>
</dbReference>
<dbReference type="AlphaFoldDB" id="A0A1G9RGT3"/>
<dbReference type="STRING" id="660521.SAMN04487949_1330"/>
<keyword evidence="1" id="KW-1133">Transmembrane helix</keyword>
<reference evidence="3" key="1">
    <citation type="submission" date="2016-10" db="EMBL/GenBank/DDBJ databases">
        <authorList>
            <person name="Varghese N."/>
            <person name="Submissions S."/>
        </authorList>
    </citation>
    <scope>NUCLEOTIDE SEQUENCE [LARGE SCALE GENOMIC DNA]</scope>
    <source>
        <strain evidence="3">CGMCC 1.10119</strain>
    </source>
</reference>
<feature type="transmembrane region" description="Helical" evidence="1">
    <location>
        <begin position="16"/>
        <end position="38"/>
    </location>
</feature>
<keyword evidence="3" id="KW-1185">Reference proteome</keyword>
<evidence type="ECO:0000313" key="3">
    <source>
        <dbReference type="Proteomes" id="UP000199451"/>
    </source>
</evidence>